<keyword evidence="15" id="KW-1185">Reference proteome</keyword>
<evidence type="ECO:0000256" key="10">
    <source>
        <dbReference type="ARBA" id="ARBA00032061"/>
    </source>
</evidence>
<dbReference type="Pfam" id="PF04101">
    <property type="entry name" value="Glyco_tran_28_C"/>
    <property type="match status" value="1"/>
</dbReference>
<evidence type="ECO:0000256" key="2">
    <source>
        <dbReference type="ARBA" id="ARBA00006962"/>
    </source>
</evidence>
<evidence type="ECO:0000256" key="5">
    <source>
        <dbReference type="ARBA" id="ARBA00017468"/>
    </source>
</evidence>
<evidence type="ECO:0000256" key="6">
    <source>
        <dbReference type="ARBA" id="ARBA00022676"/>
    </source>
</evidence>
<comment type="subunit">
    <text evidence="3 12">Heterodimer with ALG14 to form a functional enzyme.</text>
</comment>
<evidence type="ECO:0000259" key="13">
    <source>
        <dbReference type="Pfam" id="PF04101"/>
    </source>
</evidence>
<dbReference type="AlphaFoldDB" id="A0A8K0NU01"/>
<organism evidence="14 15">
    <name type="scientific">Filobasidium floriforme</name>
    <dbReference type="NCBI Taxonomy" id="5210"/>
    <lineage>
        <taxon>Eukaryota</taxon>
        <taxon>Fungi</taxon>
        <taxon>Dikarya</taxon>
        <taxon>Basidiomycota</taxon>
        <taxon>Agaricomycotina</taxon>
        <taxon>Tremellomycetes</taxon>
        <taxon>Filobasidiales</taxon>
        <taxon>Filobasidiaceae</taxon>
        <taxon>Filobasidium</taxon>
    </lineage>
</organism>
<evidence type="ECO:0000256" key="9">
    <source>
        <dbReference type="ARBA" id="ARBA00024804"/>
    </source>
</evidence>
<dbReference type="InterPro" id="IPR007235">
    <property type="entry name" value="Glyco_trans_28_C"/>
</dbReference>
<comment type="function">
    <text evidence="9 12">Involved in protein N-glycosylation. Essential for the second step of the dolichol-linked oligosaccharide pathway.</text>
</comment>
<proteinExistence type="inferred from homology"/>
<accession>A0A8K0NU01</accession>
<evidence type="ECO:0000256" key="8">
    <source>
        <dbReference type="ARBA" id="ARBA00022824"/>
    </source>
</evidence>
<evidence type="ECO:0000256" key="3">
    <source>
        <dbReference type="ARBA" id="ARBA00011198"/>
    </source>
</evidence>
<sequence>MVSREKRVLVTVGSTLFQDLTDAVLQPDFLRALSSSGYTYMMVQYGSAQLTWAGPDTVSGISIETKPYISNIDNVFASSDLIISHAGSGSILSGLRMGKDMIVVPNSKLMDNHQVELAEVLQREGYLLKATVGNLVETVSFDLLGKSFVPFPAFQPARFKQLVDNLF</sequence>
<evidence type="ECO:0000256" key="7">
    <source>
        <dbReference type="ARBA" id="ARBA00022679"/>
    </source>
</evidence>
<dbReference type="PANTHER" id="PTHR12867:SF6">
    <property type="entry name" value="N-ACETYLGLUCOSAMINYLDIPHOSPHODOLICHOL N-ACETYLGLUCOSAMINYLTRANSFERASE"/>
    <property type="match status" value="1"/>
</dbReference>
<comment type="catalytic activity">
    <reaction evidence="11">
        <text>an N-acetyl-alpha-D-glucosaminyl-diphospho-di-trans,poly-cis-dolichol + UDP-N-acetyl-alpha-D-glucosamine = an N,N'-diacetylchitobiosyl-diphospho-di-trans,poly-cis-dolichol + UDP + H(+)</text>
        <dbReference type="Rhea" id="RHEA:23380"/>
        <dbReference type="Rhea" id="RHEA-COMP:19507"/>
        <dbReference type="Rhea" id="RHEA-COMP:19510"/>
        <dbReference type="ChEBI" id="CHEBI:15378"/>
        <dbReference type="ChEBI" id="CHEBI:57269"/>
        <dbReference type="ChEBI" id="CHEBI:57705"/>
        <dbReference type="ChEBI" id="CHEBI:58223"/>
        <dbReference type="ChEBI" id="CHEBI:58427"/>
        <dbReference type="EC" id="2.4.1.141"/>
    </reaction>
</comment>
<comment type="similarity">
    <text evidence="2 12">Belongs to the glycosyltransferase 28 family.</text>
</comment>
<gene>
    <name evidence="12" type="primary">ALG13</name>
    <name evidence="14" type="ORF">FFLO_02461</name>
</gene>
<feature type="domain" description="Glycosyl transferase family 28 C-terminal" evidence="13">
    <location>
        <begin position="8"/>
        <end position="140"/>
    </location>
</feature>
<dbReference type="PANTHER" id="PTHR12867">
    <property type="entry name" value="GLYCOSYL TRANSFERASE-RELATED"/>
    <property type="match status" value="1"/>
</dbReference>
<protein>
    <recommendedName>
        <fullName evidence="5 12">UDP-N-acetylglucosamine transferase subunit ALG13</fullName>
        <ecNumber evidence="4 12">2.4.1.141</ecNumber>
    </recommendedName>
    <alternativeName>
        <fullName evidence="10 12">Asparagine-linked glycosylation protein 13</fullName>
    </alternativeName>
</protein>
<dbReference type="SUPFAM" id="SSF53756">
    <property type="entry name" value="UDP-Glycosyltransferase/glycogen phosphorylase"/>
    <property type="match status" value="1"/>
</dbReference>
<evidence type="ECO:0000256" key="11">
    <source>
        <dbReference type="ARBA" id="ARBA00048184"/>
    </source>
</evidence>
<dbReference type="Proteomes" id="UP000812966">
    <property type="component" value="Unassembled WGS sequence"/>
</dbReference>
<name>A0A8K0NU01_9TREE</name>
<evidence type="ECO:0000256" key="1">
    <source>
        <dbReference type="ARBA" id="ARBA00004240"/>
    </source>
</evidence>
<evidence type="ECO:0000313" key="15">
    <source>
        <dbReference type="Proteomes" id="UP000812966"/>
    </source>
</evidence>
<dbReference type="Gene3D" id="3.40.50.2000">
    <property type="entry name" value="Glycogen Phosphorylase B"/>
    <property type="match status" value="1"/>
</dbReference>
<evidence type="ECO:0000256" key="4">
    <source>
        <dbReference type="ARBA" id="ARBA00012614"/>
    </source>
</evidence>
<dbReference type="GO" id="GO:0004577">
    <property type="term" value="F:N-acetylglucosaminyldiphosphodolichol N-acetylglucosaminyltransferase activity"/>
    <property type="evidence" value="ECO:0007669"/>
    <property type="project" value="UniProtKB-EC"/>
</dbReference>
<comment type="subcellular location">
    <subcellularLocation>
        <location evidence="1 12">Endoplasmic reticulum</location>
    </subcellularLocation>
</comment>
<keyword evidence="6 12" id="KW-0328">Glycosyltransferase</keyword>
<keyword evidence="8 12" id="KW-0256">Endoplasmic reticulum</keyword>
<reference evidence="14" key="1">
    <citation type="submission" date="2020-04" db="EMBL/GenBank/DDBJ databases">
        <title>Analysis of mating type loci in Filobasidium floriforme.</title>
        <authorList>
            <person name="Nowrousian M."/>
        </authorList>
    </citation>
    <scope>NUCLEOTIDE SEQUENCE</scope>
    <source>
        <strain evidence="14">CBS 6242</strain>
    </source>
</reference>
<evidence type="ECO:0000256" key="12">
    <source>
        <dbReference type="RuleBase" id="RU362128"/>
    </source>
</evidence>
<evidence type="ECO:0000313" key="14">
    <source>
        <dbReference type="EMBL" id="KAG7562082.1"/>
    </source>
</evidence>
<dbReference type="GO" id="GO:0005783">
    <property type="term" value="C:endoplasmic reticulum"/>
    <property type="evidence" value="ECO:0007669"/>
    <property type="project" value="UniProtKB-SubCell"/>
</dbReference>
<comment type="caution">
    <text evidence="14">The sequence shown here is derived from an EMBL/GenBank/DDBJ whole genome shotgun (WGS) entry which is preliminary data.</text>
</comment>
<dbReference type="GO" id="GO:0006488">
    <property type="term" value="P:dolichol-linked oligosaccharide biosynthetic process"/>
    <property type="evidence" value="ECO:0007669"/>
    <property type="project" value="InterPro"/>
</dbReference>
<keyword evidence="7 12" id="KW-0808">Transferase</keyword>
<dbReference type="EMBL" id="JABELV010000039">
    <property type="protein sequence ID" value="KAG7562082.1"/>
    <property type="molecule type" value="Genomic_DNA"/>
</dbReference>
<dbReference type="InterPro" id="IPR039042">
    <property type="entry name" value="Alg13-like"/>
</dbReference>
<dbReference type="EC" id="2.4.1.141" evidence="4 12"/>